<comment type="subcellular location">
    <subcellularLocation>
        <location evidence="5">Nucleus</location>
    </subcellularLocation>
</comment>
<dbReference type="GeneID" id="106817289"/>
<dbReference type="InterPro" id="IPR036390">
    <property type="entry name" value="WH_DNA-bd_sf"/>
</dbReference>
<keyword evidence="8" id="KW-1185">Reference proteome</keyword>
<dbReference type="InterPro" id="IPR036388">
    <property type="entry name" value="WH-like_DNA-bd_sf"/>
</dbReference>
<evidence type="ECO:0000313" key="9">
    <source>
        <dbReference type="RefSeq" id="XP_014677437.1"/>
    </source>
</evidence>
<organism evidence="8 10">
    <name type="scientific">Priapulus caudatus</name>
    <name type="common">Priapulid worm</name>
    <dbReference type="NCBI Taxonomy" id="37621"/>
    <lineage>
        <taxon>Eukaryota</taxon>
        <taxon>Metazoa</taxon>
        <taxon>Ecdysozoa</taxon>
        <taxon>Scalidophora</taxon>
        <taxon>Priapulida</taxon>
        <taxon>Priapulimorpha</taxon>
        <taxon>Priapulimorphida</taxon>
        <taxon>Priapulidae</taxon>
        <taxon>Priapulus</taxon>
    </lineage>
</organism>
<keyword evidence="3 5" id="KW-0238">DNA-binding</keyword>
<comment type="similarity">
    <text evidence="1 5">Belongs to the E2F/DP family.</text>
</comment>
<dbReference type="RefSeq" id="XP_014677437.1">
    <property type="nucleotide sequence ID" value="XM_014821951.1"/>
</dbReference>
<dbReference type="PANTHER" id="PTHR12081:SF7">
    <property type="entry name" value="TRANSCRIPTION FACTOR EFL-3"/>
    <property type="match status" value="1"/>
</dbReference>
<evidence type="ECO:0000256" key="5">
    <source>
        <dbReference type="RuleBase" id="RU003796"/>
    </source>
</evidence>
<keyword evidence="4 5" id="KW-0804">Transcription</keyword>
<dbReference type="InterPro" id="IPR003316">
    <property type="entry name" value="E2F_WHTH_DNA-bd_dom"/>
</dbReference>
<evidence type="ECO:0000313" key="8">
    <source>
        <dbReference type="Proteomes" id="UP000695022"/>
    </source>
</evidence>
<name>A0ABM1EZ17_PRICU</name>
<feature type="domain" description="E2F/DP family winged-helix DNA-binding" evidence="7">
    <location>
        <begin position="220"/>
        <end position="287"/>
    </location>
</feature>
<reference evidence="9 10" key="1">
    <citation type="submission" date="2025-05" db="UniProtKB">
        <authorList>
            <consortium name="RefSeq"/>
        </authorList>
    </citation>
    <scope>IDENTIFICATION</scope>
</reference>
<gene>
    <name evidence="9 10" type="primary">LOC106817289</name>
</gene>
<evidence type="ECO:0000256" key="1">
    <source>
        <dbReference type="ARBA" id="ARBA00010940"/>
    </source>
</evidence>
<protein>
    <submittedName>
        <fullName evidence="9 10">Transcription factor E2F8-like</fullName>
    </submittedName>
</protein>
<dbReference type="SUPFAM" id="SSF46785">
    <property type="entry name" value="Winged helix' DNA-binding domain"/>
    <property type="match status" value="1"/>
</dbReference>
<feature type="compositionally biased region" description="Low complexity" evidence="6">
    <location>
        <begin position="74"/>
        <end position="86"/>
    </location>
</feature>
<evidence type="ECO:0000256" key="6">
    <source>
        <dbReference type="SAM" id="MobiDB-lite"/>
    </source>
</evidence>
<keyword evidence="5" id="KW-0539">Nucleus</keyword>
<dbReference type="PANTHER" id="PTHR12081">
    <property type="entry name" value="TRANSCRIPTION FACTOR E2F"/>
    <property type="match status" value="1"/>
</dbReference>
<accession>A0ABM1EZ17</accession>
<keyword evidence="2 5" id="KW-0805">Transcription regulation</keyword>
<evidence type="ECO:0000259" key="7">
    <source>
        <dbReference type="SMART" id="SM01372"/>
    </source>
</evidence>
<dbReference type="Pfam" id="PF02319">
    <property type="entry name" value="WHD_E2F_TDP"/>
    <property type="match status" value="1"/>
</dbReference>
<dbReference type="Gene3D" id="1.10.10.10">
    <property type="entry name" value="Winged helix-like DNA-binding domain superfamily/Winged helix DNA-binding domain"/>
    <property type="match status" value="1"/>
</dbReference>
<proteinExistence type="inferred from homology"/>
<dbReference type="InterPro" id="IPR015633">
    <property type="entry name" value="E2F"/>
</dbReference>
<feature type="region of interest" description="Disordered" evidence="6">
    <location>
        <begin position="74"/>
        <end position="121"/>
    </location>
</feature>
<evidence type="ECO:0000256" key="2">
    <source>
        <dbReference type="ARBA" id="ARBA00023015"/>
    </source>
</evidence>
<evidence type="ECO:0000256" key="4">
    <source>
        <dbReference type="ARBA" id="ARBA00023163"/>
    </source>
</evidence>
<dbReference type="Proteomes" id="UP000695022">
    <property type="component" value="Unplaced"/>
</dbReference>
<dbReference type="RefSeq" id="XP_014677438.1">
    <property type="nucleotide sequence ID" value="XM_014821952.1"/>
</dbReference>
<evidence type="ECO:0000313" key="10">
    <source>
        <dbReference type="RefSeq" id="XP_014677438.1"/>
    </source>
</evidence>
<sequence>MSTEFEHISLLPMQCGDNFDTEVSNTNFDPSAAGYQDFTSAPFSALPPLLRHADESNPGFTRTGKMCSDRLPAQAAQAPQPLWQQQRTDVRASGDRSQLIAGGSSAGPSVGGGLKRPLWDSTNTVTRGATLRVEGTPTKTLIGSQLDPLTPTANLKLLFSAMSPEIRNRDSKKKKQLFDECSGDVAASVQEAAGDGGNEAVLEGCEGGAFIEDAIFKTSRKDKSLRLLCMRFLAMFPNDTSVQISMCLDKIAKQLCTERRRIYDIVNVLESVEIVSRQAKNQYSWHGRAQLTNTLLKLKELARRERYDRLLEAVLEYEPDRTCR</sequence>
<evidence type="ECO:0000256" key="3">
    <source>
        <dbReference type="ARBA" id="ARBA00023125"/>
    </source>
</evidence>
<dbReference type="SMART" id="SM01372">
    <property type="entry name" value="E2F_TDP"/>
    <property type="match status" value="1"/>
</dbReference>